<reference evidence="3 4" key="1">
    <citation type="submission" date="2019-09" db="EMBL/GenBank/DDBJ databases">
        <authorList>
            <consortium name="DOE Joint Genome Institute"/>
            <person name="Mondo S.J."/>
            <person name="Navarro-Mendoza M.I."/>
            <person name="Perez-Arques C."/>
            <person name="Panchal S."/>
            <person name="Nicolas F.E."/>
            <person name="Ganguly P."/>
            <person name="Pangilinan J."/>
            <person name="Grigoriev I."/>
            <person name="Heitman J."/>
            <person name="Sanya K."/>
            <person name="Garre V."/>
        </authorList>
    </citation>
    <scope>NUCLEOTIDE SEQUENCE [LARGE SCALE GENOMIC DNA]</scope>
    <source>
        <strain evidence="3 4">MU402</strain>
    </source>
</reference>
<dbReference type="EMBL" id="JAAECE010000002">
    <property type="protein sequence ID" value="KAF1804615.1"/>
    <property type="molecule type" value="Genomic_DNA"/>
</dbReference>
<evidence type="ECO:0000256" key="2">
    <source>
        <dbReference type="SAM" id="SignalP"/>
    </source>
</evidence>
<sequence length="92" mass="9153">MQIKFLSLATLAVLFAAVSAAPPGYDGGQAGVGQDVGAPGGGAQQGSVPGSGDEAAFNARVQAIQNDPEIKNTLDFLIQQIAGKLNEGAPTS</sequence>
<dbReference type="Proteomes" id="UP000469890">
    <property type="component" value="Unassembled WGS sequence"/>
</dbReference>
<feature type="region of interest" description="Disordered" evidence="1">
    <location>
        <begin position="28"/>
        <end position="52"/>
    </location>
</feature>
<comment type="caution">
    <text evidence="3">The sequence shown here is derived from an EMBL/GenBank/DDBJ whole genome shotgun (WGS) entry which is preliminary data.</text>
</comment>
<accession>A0A8H4BMB7</accession>
<organism evidence="3 4">
    <name type="scientific">Mucor circinelloides f. lusitanicus</name>
    <name type="common">Mucor racemosus var. lusitanicus</name>
    <dbReference type="NCBI Taxonomy" id="29924"/>
    <lineage>
        <taxon>Eukaryota</taxon>
        <taxon>Fungi</taxon>
        <taxon>Fungi incertae sedis</taxon>
        <taxon>Mucoromycota</taxon>
        <taxon>Mucoromycotina</taxon>
        <taxon>Mucoromycetes</taxon>
        <taxon>Mucorales</taxon>
        <taxon>Mucorineae</taxon>
        <taxon>Mucoraceae</taxon>
        <taxon>Mucor</taxon>
    </lineage>
</organism>
<proteinExistence type="predicted"/>
<name>A0A8H4BMB7_MUCCL</name>
<gene>
    <name evidence="3" type="ORF">FB192DRAFT_1358607</name>
</gene>
<dbReference type="AlphaFoldDB" id="A0A8H4BMB7"/>
<feature type="signal peptide" evidence="2">
    <location>
        <begin position="1"/>
        <end position="20"/>
    </location>
</feature>
<feature type="chain" id="PRO_5034123883" evidence="2">
    <location>
        <begin position="21"/>
        <end position="92"/>
    </location>
</feature>
<keyword evidence="2" id="KW-0732">Signal</keyword>
<evidence type="ECO:0000313" key="3">
    <source>
        <dbReference type="EMBL" id="KAF1804615.1"/>
    </source>
</evidence>
<evidence type="ECO:0000256" key="1">
    <source>
        <dbReference type="SAM" id="MobiDB-lite"/>
    </source>
</evidence>
<protein>
    <submittedName>
        <fullName evidence="3">Uncharacterized protein</fullName>
    </submittedName>
</protein>
<evidence type="ECO:0000313" key="4">
    <source>
        <dbReference type="Proteomes" id="UP000469890"/>
    </source>
</evidence>